<dbReference type="AlphaFoldDB" id="A0A8B3RJY0"/>
<organism evidence="1 2">
    <name type="scientific">Bifidobacterium animalis subsp. lactis</name>
    <name type="common">Bifidobacterium lactis</name>
    <dbReference type="NCBI Taxonomy" id="302911"/>
    <lineage>
        <taxon>Bacteria</taxon>
        <taxon>Bacillati</taxon>
        <taxon>Actinomycetota</taxon>
        <taxon>Actinomycetes</taxon>
        <taxon>Bifidobacteriales</taxon>
        <taxon>Bifidobacteriaceae</taxon>
        <taxon>Bifidobacterium</taxon>
    </lineage>
</organism>
<dbReference type="Proteomes" id="UP000293613">
    <property type="component" value="Unassembled WGS sequence"/>
</dbReference>
<evidence type="ECO:0000313" key="1">
    <source>
        <dbReference type="EMBL" id="RYM98782.1"/>
    </source>
</evidence>
<protein>
    <submittedName>
        <fullName evidence="1">Uncharacterized protein</fullName>
    </submittedName>
</protein>
<reference evidence="1 2" key="1">
    <citation type="journal article" date="2019" name="Appl. Environ. Microbiol.">
        <title>Dissecting the evolutionary development of the Bifidobacterium animalis species through comparative genomics analyses.</title>
        <authorList>
            <person name="Lugli G.A."/>
            <person name="Mancino W."/>
            <person name="Milani C."/>
            <person name="Duranti S."/>
            <person name="Mancabelli L."/>
            <person name="Napoli S."/>
            <person name="Mangifesta M."/>
            <person name="Viappiani A."/>
            <person name="Anzalone R."/>
            <person name="Longhi G."/>
            <person name="van Sinderen D."/>
            <person name="Ventura M."/>
            <person name="Turroni F."/>
        </authorList>
    </citation>
    <scope>NUCLEOTIDE SEQUENCE [LARGE SCALE GENOMIC DNA]</scope>
    <source>
        <strain evidence="1 2">2011B</strain>
    </source>
</reference>
<comment type="caution">
    <text evidence="1">The sequence shown here is derived from an EMBL/GenBank/DDBJ whole genome shotgun (WGS) entry which is preliminary data.</text>
</comment>
<accession>A0A8B3RJY0</accession>
<dbReference type="RefSeq" id="WP_167555542.1">
    <property type="nucleotide sequence ID" value="NZ_RSCO01000002.1"/>
</dbReference>
<dbReference type="EMBL" id="RSCO01000002">
    <property type="protein sequence ID" value="RYM98782.1"/>
    <property type="molecule type" value="Genomic_DNA"/>
</dbReference>
<proteinExistence type="predicted"/>
<name>A0A8B3RJY0_BIFAN</name>
<gene>
    <name evidence="1" type="ORF">PG2011B_0013</name>
</gene>
<sequence length="79" mass="8619">MADVFDEGENVRDGLRGRGSRFLGYLSAVSKVGLKPVRIIEPGEDVILSSDLPDYPSIVVGPSGHRNAWLTVRLVSRKP</sequence>
<evidence type="ECO:0000313" key="2">
    <source>
        <dbReference type="Proteomes" id="UP000293613"/>
    </source>
</evidence>